<evidence type="ECO:0000313" key="4">
    <source>
        <dbReference type="RefSeq" id="XP_015187284.1"/>
    </source>
</evidence>
<organism evidence="3 4">
    <name type="scientific">Polistes dominula</name>
    <name type="common">European paper wasp</name>
    <name type="synonym">Vespa dominula</name>
    <dbReference type="NCBI Taxonomy" id="743375"/>
    <lineage>
        <taxon>Eukaryota</taxon>
        <taxon>Metazoa</taxon>
        <taxon>Ecdysozoa</taxon>
        <taxon>Arthropoda</taxon>
        <taxon>Hexapoda</taxon>
        <taxon>Insecta</taxon>
        <taxon>Pterygota</taxon>
        <taxon>Neoptera</taxon>
        <taxon>Endopterygota</taxon>
        <taxon>Hymenoptera</taxon>
        <taxon>Apocrita</taxon>
        <taxon>Aculeata</taxon>
        <taxon>Vespoidea</taxon>
        <taxon>Vespidae</taxon>
        <taxon>Polistinae</taxon>
        <taxon>Polistini</taxon>
        <taxon>Polistes</taxon>
    </lineage>
</organism>
<feature type="chain" id="PRO_5045034981" evidence="2">
    <location>
        <begin position="18"/>
        <end position="179"/>
    </location>
</feature>
<dbReference type="GeneID" id="107072123"/>
<evidence type="ECO:0000256" key="2">
    <source>
        <dbReference type="SAM" id="SignalP"/>
    </source>
</evidence>
<keyword evidence="1" id="KW-0472">Membrane</keyword>
<keyword evidence="3" id="KW-1185">Reference proteome</keyword>
<dbReference type="Proteomes" id="UP000694924">
    <property type="component" value="Unplaced"/>
</dbReference>
<protein>
    <submittedName>
        <fullName evidence="4">Uncharacterized protein LOC107072123</fullName>
    </submittedName>
</protein>
<feature type="signal peptide" evidence="2">
    <location>
        <begin position="1"/>
        <end position="17"/>
    </location>
</feature>
<accession>A0ABM1J496</accession>
<reference evidence="4" key="1">
    <citation type="submission" date="2025-08" db="UniProtKB">
        <authorList>
            <consortium name="RefSeq"/>
        </authorList>
    </citation>
    <scope>IDENTIFICATION</scope>
    <source>
        <tissue evidence="4">Whole body</tissue>
    </source>
</reference>
<feature type="transmembrane region" description="Helical" evidence="1">
    <location>
        <begin position="159"/>
        <end position="177"/>
    </location>
</feature>
<evidence type="ECO:0000313" key="3">
    <source>
        <dbReference type="Proteomes" id="UP000694924"/>
    </source>
</evidence>
<evidence type="ECO:0000256" key="1">
    <source>
        <dbReference type="SAM" id="Phobius"/>
    </source>
</evidence>
<name>A0ABM1J496_POLDO</name>
<dbReference type="RefSeq" id="XP_015187284.1">
    <property type="nucleotide sequence ID" value="XM_015331798.1"/>
</dbReference>
<keyword evidence="1" id="KW-0812">Transmembrane</keyword>
<sequence>MNTLKLIIILMCYECFASDEKPYCFKFTWPGSRFYNNTANFNCTGGSYIGVPCVEPMIDDEWIYPNTTKMYLEHKDDNKNAKDSYLCPLQKGLTCIKYTNTFNNAIIFASHYCGRVLEDKETPISSGCYNYEVNGHIIEVCACQSIPGQEPCNIAIKQIASILILFPSMIILFYYFYNV</sequence>
<keyword evidence="1" id="KW-1133">Transmembrane helix</keyword>
<gene>
    <name evidence="4" type="primary">LOC107072123</name>
</gene>
<proteinExistence type="predicted"/>
<keyword evidence="2" id="KW-0732">Signal</keyword>